<evidence type="ECO:0000313" key="5">
    <source>
        <dbReference type="EMBL" id="QDV81325.1"/>
    </source>
</evidence>
<dbReference type="Gene3D" id="3.30.300.160">
    <property type="entry name" value="Type II secretion system, protein E, N-terminal domain"/>
    <property type="match status" value="1"/>
</dbReference>
<sequence length="625" mass="68706">MLPVVVAAVVPAADVNPDQGNVSSAPTGIDHDANSPVAPTFSPTTQYNPSITLWKNTGTDSMIMRAGEILRRRGLLSDAQLADTHGSNASDIVQAAVEKGFVGEREALEALAEEVGLEFVDLRDTEIDLAALEGFPQRLIYRQSLFPIRFQNGSVVVATADPLDLYPLDEASAATGKNIIPIVAQRGEIARLMKRHLGVGSETVEDLMAAASDDEDVELLEELETDGSELSEMAQEASVVRLVNEILLEAIETRASDIHIETQSDGLLVRYRIDGILHRQPTPPEINRFQAAIISRLKIMARLNIAEKRLPQDGRIKLRVHGREVDIRLSVIPMIHGEGLVMRVLDKSAMVFDLGKLGMSDEIYQTYSKLIELPHGIILVTGPTGSGKTTTLYSSLLQIRSEETKIITTEDPVEYQLDGINQIQVHSKIGFTFAASLRSILRHDPDIVLVGEIRDLETAENAIQASLTGHLVFSTLHTNDASGAFTRLGDMGVEPFLVAGTVEGVMAQRLLRRLCPLCKEAYKPSPDEVPQDFPWDRAGEFTWYRPVGCRECRNLGYSGRMGIYELLVTNDEIRQLAQDRASSWVIRKAAVDAGMRTLRMDAWDKVIAGMTSIDEVLRVSKGEAL</sequence>
<reference evidence="5 6" key="1">
    <citation type="submission" date="2019-02" db="EMBL/GenBank/DDBJ databases">
        <title>Deep-cultivation of Planctomycetes and their phenomic and genomic characterization uncovers novel biology.</title>
        <authorList>
            <person name="Wiegand S."/>
            <person name="Jogler M."/>
            <person name="Boedeker C."/>
            <person name="Pinto D."/>
            <person name="Vollmers J."/>
            <person name="Rivas-Marin E."/>
            <person name="Kohn T."/>
            <person name="Peeters S.H."/>
            <person name="Heuer A."/>
            <person name="Rast P."/>
            <person name="Oberbeckmann S."/>
            <person name="Bunk B."/>
            <person name="Jeske O."/>
            <person name="Meyerdierks A."/>
            <person name="Storesund J.E."/>
            <person name="Kallscheuer N."/>
            <person name="Luecker S."/>
            <person name="Lage O.M."/>
            <person name="Pohl T."/>
            <person name="Merkel B.J."/>
            <person name="Hornburger P."/>
            <person name="Mueller R.-W."/>
            <person name="Bruemmer F."/>
            <person name="Labrenz M."/>
            <person name="Spormann A.M."/>
            <person name="Op den Camp H."/>
            <person name="Overmann J."/>
            <person name="Amann R."/>
            <person name="Jetten M.S.M."/>
            <person name="Mascher T."/>
            <person name="Medema M.H."/>
            <person name="Devos D.P."/>
            <person name="Kaster A.-K."/>
            <person name="Ovreas L."/>
            <person name="Rohde M."/>
            <person name="Galperin M.Y."/>
            <person name="Jogler C."/>
        </authorList>
    </citation>
    <scope>NUCLEOTIDE SEQUENCE [LARGE SCALE GENOMIC DNA]</scope>
    <source>
        <strain evidence="5 6">TBK1r</strain>
    </source>
</reference>
<keyword evidence="6" id="KW-1185">Reference proteome</keyword>
<dbReference type="SUPFAM" id="SSF52540">
    <property type="entry name" value="P-loop containing nucleoside triphosphate hydrolases"/>
    <property type="match status" value="1"/>
</dbReference>
<evidence type="ECO:0000256" key="2">
    <source>
        <dbReference type="ARBA" id="ARBA00022741"/>
    </source>
</evidence>
<evidence type="ECO:0000313" key="6">
    <source>
        <dbReference type="Proteomes" id="UP000318081"/>
    </source>
</evidence>
<dbReference type="InterPro" id="IPR027417">
    <property type="entry name" value="P-loop_NTPase"/>
</dbReference>
<dbReference type="InterPro" id="IPR001482">
    <property type="entry name" value="T2SS/T4SS_dom"/>
</dbReference>
<protein>
    <submittedName>
        <fullName evidence="5">Type II secretion system protein E</fullName>
    </submittedName>
</protein>
<dbReference type="CDD" id="cd01129">
    <property type="entry name" value="PulE-GspE-like"/>
    <property type="match status" value="1"/>
</dbReference>
<dbReference type="EMBL" id="CP036432">
    <property type="protein sequence ID" value="QDV81325.1"/>
    <property type="molecule type" value="Genomic_DNA"/>
</dbReference>
<evidence type="ECO:0000259" key="4">
    <source>
        <dbReference type="PROSITE" id="PS00662"/>
    </source>
</evidence>
<feature type="domain" description="Bacterial type II secretion system protein E" evidence="4">
    <location>
        <begin position="441"/>
        <end position="455"/>
    </location>
</feature>
<accession>A0ABX5XK36</accession>
<dbReference type="Gene3D" id="3.40.50.300">
    <property type="entry name" value="P-loop containing nucleotide triphosphate hydrolases"/>
    <property type="match status" value="1"/>
</dbReference>
<dbReference type="Pfam" id="PF05157">
    <property type="entry name" value="MshEN"/>
    <property type="match status" value="1"/>
</dbReference>
<dbReference type="InterPro" id="IPR037257">
    <property type="entry name" value="T2SS_E_N_sf"/>
</dbReference>
<name>A0ABX5XK36_9BACT</name>
<dbReference type="Gene3D" id="3.30.450.90">
    <property type="match status" value="1"/>
</dbReference>
<keyword evidence="2" id="KW-0547">Nucleotide-binding</keyword>
<proteinExistence type="inferred from homology"/>
<keyword evidence="3" id="KW-0067">ATP-binding</keyword>
<dbReference type="Pfam" id="PF00437">
    <property type="entry name" value="T2SSE"/>
    <property type="match status" value="1"/>
</dbReference>
<comment type="similarity">
    <text evidence="1">Belongs to the GSP E family.</text>
</comment>
<dbReference type="PROSITE" id="PS00662">
    <property type="entry name" value="T2SP_E"/>
    <property type="match status" value="1"/>
</dbReference>
<dbReference type="PANTHER" id="PTHR30258:SF2">
    <property type="entry name" value="COMG OPERON PROTEIN 1"/>
    <property type="match status" value="1"/>
</dbReference>
<organism evidence="5 6">
    <name type="scientific">Stieleria magnilauensis</name>
    <dbReference type="NCBI Taxonomy" id="2527963"/>
    <lineage>
        <taxon>Bacteria</taxon>
        <taxon>Pseudomonadati</taxon>
        <taxon>Planctomycetota</taxon>
        <taxon>Planctomycetia</taxon>
        <taxon>Pirellulales</taxon>
        <taxon>Pirellulaceae</taxon>
        <taxon>Stieleria</taxon>
    </lineage>
</organism>
<evidence type="ECO:0000256" key="1">
    <source>
        <dbReference type="ARBA" id="ARBA00006611"/>
    </source>
</evidence>
<dbReference type="Proteomes" id="UP000318081">
    <property type="component" value="Chromosome"/>
</dbReference>
<dbReference type="SUPFAM" id="SSF160246">
    <property type="entry name" value="EspE N-terminal domain-like"/>
    <property type="match status" value="1"/>
</dbReference>
<dbReference type="InterPro" id="IPR007831">
    <property type="entry name" value="T2SS_GspE_N"/>
</dbReference>
<gene>
    <name evidence="5" type="primary">xpsE_1</name>
    <name evidence="5" type="ORF">TBK1r_02400</name>
</gene>
<evidence type="ECO:0000256" key="3">
    <source>
        <dbReference type="ARBA" id="ARBA00022840"/>
    </source>
</evidence>
<dbReference type="PANTHER" id="PTHR30258">
    <property type="entry name" value="TYPE II SECRETION SYSTEM PROTEIN GSPE-RELATED"/>
    <property type="match status" value="1"/>
</dbReference>